<accession>A0A1I2V843</accession>
<feature type="binding site" evidence="8">
    <location>
        <position position="252"/>
    </location>
    <ligand>
        <name>substrate</name>
    </ligand>
</feature>
<gene>
    <name evidence="11" type="ORF">SAMN02982927_02966</name>
</gene>
<dbReference type="RefSeq" id="WP_177184810.1">
    <property type="nucleotide sequence ID" value="NZ_FOOY01000024.1"/>
</dbReference>
<dbReference type="EMBL" id="FOOY01000024">
    <property type="protein sequence ID" value="SFG84367.1"/>
    <property type="molecule type" value="Genomic_DNA"/>
</dbReference>
<evidence type="ECO:0000256" key="8">
    <source>
        <dbReference type="PIRSR" id="PIRSR618044-2"/>
    </source>
</evidence>
<evidence type="ECO:0000256" key="9">
    <source>
        <dbReference type="RuleBase" id="RU004016"/>
    </source>
</evidence>
<dbReference type="InterPro" id="IPR001967">
    <property type="entry name" value="Peptidase_S11_N"/>
</dbReference>
<keyword evidence="2" id="KW-0732">Signal</keyword>
<feature type="domain" description="Peptidase S11 D-alanyl-D-alanine carboxypeptidase A N-terminal" evidence="10">
    <location>
        <begin position="48"/>
        <end position="282"/>
    </location>
</feature>
<dbReference type="InterPro" id="IPR018044">
    <property type="entry name" value="Peptidase_S11"/>
</dbReference>
<dbReference type="STRING" id="269670.SAMN02982927_02966"/>
<dbReference type="PANTHER" id="PTHR21581">
    <property type="entry name" value="D-ALANYL-D-ALANINE CARBOXYPEPTIDASE"/>
    <property type="match status" value="1"/>
</dbReference>
<keyword evidence="3" id="KW-0378">Hydrolase</keyword>
<dbReference type="Proteomes" id="UP000198752">
    <property type="component" value="Unassembled WGS sequence"/>
</dbReference>
<evidence type="ECO:0000256" key="1">
    <source>
        <dbReference type="ARBA" id="ARBA00007164"/>
    </source>
</evidence>
<dbReference type="SUPFAM" id="SSF56601">
    <property type="entry name" value="beta-lactamase/transpeptidase-like"/>
    <property type="match status" value="1"/>
</dbReference>
<evidence type="ECO:0000256" key="2">
    <source>
        <dbReference type="ARBA" id="ARBA00022729"/>
    </source>
</evidence>
<sequence>MRGKSVGFLLLLFVFIFFSFQIWKLPAISTPRVQRELDKDVLPFSSLTQIHSRQAVLVAVSSKKVLFQKRGGEKAYPASLTKMMTAILAIEHYNDLQKTVRIPTQLYNSLNQSGASMAGFLPNEKPKISDLLYGTMLPSGADAAETLALSVSGSENAFVSMMNRKAAEIGMKHTHFTNPSGLHDPNHYTTARDMSLLLLYALKNPVFHQIFTTHSYQISPTNFHPNGMIVQSTLFQKMGNSSINGGAIIGGKTGYTDEAGLCLATLAKRNGQTYILVTLGAPGDHNTIQYDIEDAKLIYNQFE</sequence>
<dbReference type="GO" id="GO:0006508">
    <property type="term" value="P:proteolysis"/>
    <property type="evidence" value="ECO:0007669"/>
    <property type="project" value="InterPro"/>
</dbReference>
<evidence type="ECO:0000313" key="11">
    <source>
        <dbReference type="EMBL" id="SFG84367.1"/>
    </source>
</evidence>
<dbReference type="Pfam" id="PF00768">
    <property type="entry name" value="Peptidase_S11"/>
    <property type="match status" value="1"/>
</dbReference>
<keyword evidence="11" id="KW-0645">Protease</keyword>
<proteinExistence type="inferred from homology"/>
<organism evidence="11 12">
    <name type="scientific">Sporolactobacillus nakayamae</name>
    <dbReference type="NCBI Taxonomy" id="269670"/>
    <lineage>
        <taxon>Bacteria</taxon>
        <taxon>Bacillati</taxon>
        <taxon>Bacillota</taxon>
        <taxon>Bacilli</taxon>
        <taxon>Bacillales</taxon>
        <taxon>Sporolactobacillaceae</taxon>
        <taxon>Sporolactobacillus</taxon>
    </lineage>
</organism>
<dbReference type="GO" id="GO:0009002">
    <property type="term" value="F:serine-type D-Ala-D-Ala carboxypeptidase activity"/>
    <property type="evidence" value="ECO:0007669"/>
    <property type="project" value="InterPro"/>
</dbReference>
<feature type="active site" description="Proton acceptor" evidence="7">
    <location>
        <position position="82"/>
    </location>
</feature>
<evidence type="ECO:0000256" key="6">
    <source>
        <dbReference type="ARBA" id="ARBA00023316"/>
    </source>
</evidence>
<keyword evidence="5" id="KW-0573">Peptidoglycan synthesis</keyword>
<dbReference type="GO" id="GO:0009252">
    <property type="term" value="P:peptidoglycan biosynthetic process"/>
    <property type="evidence" value="ECO:0007669"/>
    <property type="project" value="UniProtKB-KW"/>
</dbReference>
<dbReference type="InterPro" id="IPR012338">
    <property type="entry name" value="Beta-lactam/transpept-like"/>
</dbReference>
<name>A0A1I2V843_9BACL</name>
<evidence type="ECO:0000256" key="7">
    <source>
        <dbReference type="PIRSR" id="PIRSR618044-1"/>
    </source>
</evidence>
<evidence type="ECO:0000256" key="4">
    <source>
        <dbReference type="ARBA" id="ARBA00022960"/>
    </source>
</evidence>
<keyword evidence="11" id="KW-0121">Carboxypeptidase</keyword>
<keyword evidence="6" id="KW-0961">Cell wall biogenesis/degradation</keyword>
<dbReference type="PANTHER" id="PTHR21581:SF6">
    <property type="entry name" value="TRAFFICKING PROTEIN PARTICLE COMPLEX SUBUNIT 12"/>
    <property type="match status" value="1"/>
</dbReference>
<dbReference type="GO" id="GO:0071555">
    <property type="term" value="P:cell wall organization"/>
    <property type="evidence" value="ECO:0007669"/>
    <property type="project" value="UniProtKB-KW"/>
</dbReference>
<dbReference type="AlphaFoldDB" id="A0A1I2V843"/>
<evidence type="ECO:0000259" key="10">
    <source>
        <dbReference type="Pfam" id="PF00768"/>
    </source>
</evidence>
<dbReference type="Gene3D" id="3.40.710.10">
    <property type="entry name" value="DD-peptidase/beta-lactamase superfamily"/>
    <property type="match status" value="1"/>
</dbReference>
<dbReference type="GO" id="GO:0008360">
    <property type="term" value="P:regulation of cell shape"/>
    <property type="evidence" value="ECO:0007669"/>
    <property type="project" value="UniProtKB-KW"/>
</dbReference>
<reference evidence="12" key="1">
    <citation type="submission" date="2016-10" db="EMBL/GenBank/DDBJ databases">
        <authorList>
            <person name="Varghese N."/>
            <person name="Submissions S."/>
        </authorList>
    </citation>
    <scope>NUCLEOTIDE SEQUENCE [LARGE SCALE GENOMIC DNA]</scope>
    <source>
        <strain evidence="12">ATCC 700379</strain>
    </source>
</reference>
<keyword evidence="4" id="KW-0133">Cell shape</keyword>
<feature type="active site" evidence="7">
    <location>
        <position position="139"/>
    </location>
</feature>
<dbReference type="PRINTS" id="PR00725">
    <property type="entry name" value="DADACBPTASE1"/>
</dbReference>
<evidence type="ECO:0000313" key="12">
    <source>
        <dbReference type="Proteomes" id="UP000198752"/>
    </source>
</evidence>
<evidence type="ECO:0000256" key="3">
    <source>
        <dbReference type="ARBA" id="ARBA00022801"/>
    </source>
</evidence>
<protein>
    <submittedName>
        <fullName evidence="11">D-alanyl-D-alanine carboxypeptidase (Penicillin-binding protein 5/6)</fullName>
    </submittedName>
</protein>
<comment type="similarity">
    <text evidence="1 9">Belongs to the peptidase S11 family.</text>
</comment>
<evidence type="ECO:0000256" key="5">
    <source>
        <dbReference type="ARBA" id="ARBA00022984"/>
    </source>
</evidence>
<feature type="active site" description="Acyl-ester intermediate" evidence="7">
    <location>
        <position position="79"/>
    </location>
</feature>
<keyword evidence="12" id="KW-1185">Reference proteome</keyword>